<organism evidence="3 4">
    <name type="scientific">Actinophytocola oryzae</name>
    <dbReference type="NCBI Taxonomy" id="502181"/>
    <lineage>
        <taxon>Bacteria</taxon>
        <taxon>Bacillati</taxon>
        <taxon>Actinomycetota</taxon>
        <taxon>Actinomycetes</taxon>
        <taxon>Pseudonocardiales</taxon>
        <taxon>Pseudonocardiaceae</taxon>
    </lineage>
</organism>
<protein>
    <submittedName>
        <fullName evidence="3">F420-dependent oxidoreductase-like protein</fullName>
    </submittedName>
</protein>
<comment type="caution">
    <text evidence="3">The sequence shown here is derived from an EMBL/GenBank/DDBJ whole genome shotgun (WGS) entry which is preliminary data.</text>
</comment>
<dbReference type="Proteomes" id="UP000294927">
    <property type="component" value="Unassembled WGS sequence"/>
</dbReference>
<dbReference type="CDD" id="cd01097">
    <property type="entry name" value="Tetrahydromethanopterin_reductase"/>
    <property type="match status" value="1"/>
</dbReference>
<dbReference type="InterPro" id="IPR011251">
    <property type="entry name" value="Luciferase-like_dom"/>
</dbReference>
<accession>A0A4R7VRD2</accession>
<dbReference type="NCBIfam" id="TIGR03559">
    <property type="entry name" value="F420_Rv3520c"/>
    <property type="match status" value="1"/>
</dbReference>
<sequence length="357" mass="37912">MVGRNSFYDAGMKLGLQLGYWGAGMPANAAEMVVAADDAGYDAVFTAESWGSDVFTPLAWWGSATRNVRLGTAVAQLSARTPTAAAMAALTLDHLSGGRAILGLGVSGPQVVEGWYGAPFGKPLARTREYVGIVRQVLAREAPVASPGPHYPLPYTGAGADGFGKSLRPITHPLRADLPIWLGAEGPKNVALAAEIADGWLAVYYSDKLADQYNSWLDDGFRRPGARRSRADFEVAASVTVTVTGDPAAEFDKHRPVIALYAGGMGAEQKNFHADLFRRMGYGEVVDEVTALFRAGRKADAAAAVPDELIAETAMIGTAEQVRAQVKQWADRGVTMLMVGCRDAAQVRTVAEVLAEN</sequence>
<dbReference type="Gene3D" id="3.20.20.30">
    <property type="entry name" value="Luciferase-like domain"/>
    <property type="match status" value="1"/>
</dbReference>
<evidence type="ECO:0000313" key="3">
    <source>
        <dbReference type="EMBL" id="TDV52346.1"/>
    </source>
</evidence>
<keyword evidence="4" id="KW-1185">Reference proteome</keyword>
<dbReference type="PANTHER" id="PTHR43244">
    <property type="match status" value="1"/>
</dbReference>
<dbReference type="Pfam" id="PF00296">
    <property type="entry name" value="Bac_luciferase"/>
    <property type="match status" value="1"/>
</dbReference>
<dbReference type="InterPro" id="IPR050564">
    <property type="entry name" value="F420-G6PD/mer"/>
</dbReference>
<dbReference type="PANTHER" id="PTHR43244:SF1">
    <property type="entry name" value="5,10-METHYLENETETRAHYDROMETHANOPTERIN REDUCTASE"/>
    <property type="match status" value="1"/>
</dbReference>
<reference evidence="3 4" key="1">
    <citation type="submission" date="2019-03" db="EMBL/GenBank/DDBJ databases">
        <title>Genomic Encyclopedia of Archaeal and Bacterial Type Strains, Phase II (KMG-II): from individual species to whole genera.</title>
        <authorList>
            <person name="Goeker M."/>
        </authorList>
    </citation>
    <scope>NUCLEOTIDE SEQUENCE [LARGE SCALE GENOMIC DNA]</scope>
    <source>
        <strain evidence="3 4">DSM 45499</strain>
    </source>
</reference>
<gene>
    <name evidence="3" type="ORF">CLV71_105478</name>
</gene>
<evidence type="ECO:0000313" key="4">
    <source>
        <dbReference type="Proteomes" id="UP000294927"/>
    </source>
</evidence>
<evidence type="ECO:0000256" key="1">
    <source>
        <dbReference type="ARBA" id="ARBA00023002"/>
    </source>
</evidence>
<proteinExistence type="predicted"/>
<name>A0A4R7VRD2_9PSEU</name>
<evidence type="ECO:0000259" key="2">
    <source>
        <dbReference type="Pfam" id="PF00296"/>
    </source>
</evidence>
<dbReference type="SUPFAM" id="SSF51679">
    <property type="entry name" value="Bacterial luciferase-like"/>
    <property type="match status" value="1"/>
</dbReference>
<dbReference type="AlphaFoldDB" id="A0A4R7VRD2"/>
<dbReference type="InterPro" id="IPR019951">
    <property type="entry name" value="F420_OxRdatse_Rv3520c_pred"/>
</dbReference>
<dbReference type="GO" id="GO:0016705">
    <property type="term" value="F:oxidoreductase activity, acting on paired donors, with incorporation or reduction of molecular oxygen"/>
    <property type="evidence" value="ECO:0007669"/>
    <property type="project" value="InterPro"/>
</dbReference>
<dbReference type="EMBL" id="SOCP01000005">
    <property type="protein sequence ID" value="TDV52346.1"/>
    <property type="molecule type" value="Genomic_DNA"/>
</dbReference>
<dbReference type="InterPro" id="IPR036661">
    <property type="entry name" value="Luciferase-like_sf"/>
</dbReference>
<feature type="domain" description="Luciferase-like" evidence="2">
    <location>
        <begin position="26"/>
        <end position="335"/>
    </location>
</feature>
<keyword evidence="1" id="KW-0560">Oxidoreductase</keyword>